<dbReference type="InterPro" id="IPR028082">
    <property type="entry name" value="Peripla_BP_I"/>
</dbReference>
<dbReference type="EMBL" id="FZNV01000001">
    <property type="protein sequence ID" value="SNR31093.1"/>
    <property type="molecule type" value="Genomic_DNA"/>
</dbReference>
<keyword evidence="1" id="KW-0805">Transcription regulation</keyword>
<feature type="domain" description="HTH lacI-type" evidence="4">
    <location>
        <begin position="5"/>
        <end position="59"/>
    </location>
</feature>
<evidence type="ECO:0000259" key="4">
    <source>
        <dbReference type="PROSITE" id="PS50932"/>
    </source>
</evidence>
<evidence type="ECO:0000256" key="2">
    <source>
        <dbReference type="ARBA" id="ARBA00023125"/>
    </source>
</evidence>
<dbReference type="Gene3D" id="1.10.260.40">
    <property type="entry name" value="lambda repressor-like DNA-binding domains"/>
    <property type="match status" value="1"/>
</dbReference>
<gene>
    <name evidence="5" type="ORF">SAMN04488009_1149</name>
</gene>
<keyword evidence="2" id="KW-0238">DNA-binding</keyword>
<dbReference type="Pfam" id="PF13377">
    <property type="entry name" value="Peripla_BP_3"/>
    <property type="match status" value="1"/>
</dbReference>
<sequence length="340" mass="37957">MTKKTTIYDIAKKLNITAATVSRALNNNPRISKNTRELVLATAAKMNYKQNRLALALKSGKSKNVGVVVPYINRNFFSSVIRGIEDELYPKGYHVIISQTHEDQGRELKILQNLLNAQVDGILLSTSYTSQEKEKLDTVLKKSTPFIFFDRKPDIPDISSVTIDDYQGGYDATKHLIDQGCTKIAHLHVSNGLELYKNRLQGYKNAILDSGLEFKPEYVIPLKSDIEAGMEAAKALMKLPEPPDAIFSSTDNGLLGAVKYLQDLSIKIPEDFCVVGFSNEPFTQFMNPSISSVDQSPVEMGRMAAKVFLEQMDNDQSIKIHKKVVLPIKLVVRKSSSRKS</sequence>
<dbReference type="SUPFAM" id="SSF53822">
    <property type="entry name" value="Periplasmic binding protein-like I"/>
    <property type="match status" value="1"/>
</dbReference>
<dbReference type="RefSeq" id="WP_089259607.1">
    <property type="nucleotide sequence ID" value="NZ_FZNV01000001.1"/>
</dbReference>
<dbReference type="Gene3D" id="3.40.50.2300">
    <property type="match status" value="2"/>
</dbReference>
<dbReference type="CDD" id="cd01392">
    <property type="entry name" value="HTH_LacI"/>
    <property type="match status" value="1"/>
</dbReference>
<dbReference type="Proteomes" id="UP000198337">
    <property type="component" value="Unassembled WGS sequence"/>
</dbReference>
<accession>A0ABY1SEY7</accession>
<evidence type="ECO:0000313" key="5">
    <source>
        <dbReference type="EMBL" id="SNR31093.1"/>
    </source>
</evidence>
<evidence type="ECO:0000256" key="3">
    <source>
        <dbReference type="ARBA" id="ARBA00023163"/>
    </source>
</evidence>
<evidence type="ECO:0000256" key="1">
    <source>
        <dbReference type="ARBA" id="ARBA00023015"/>
    </source>
</evidence>
<comment type="caution">
    <text evidence="5">The sequence shown here is derived from an EMBL/GenBank/DDBJ whole genome shotgun (WGS) entry which is preliminary data.</text>
</comment>
<dbReference type="CDD" id="cd06267">
    <property type="entry name" value="PBP1_LacI_sugar_binding-like"/>
    <property type="match status" value="1"/>
</dbReference>
<proteinExistence type="predicted"/>
<dbReference type="PANTHER" id="PTHR30146">
    <property type="entry name" value="LACI-RELATED TRANSCRIPTIONAL REPRESSOR"/>
    <property type="match status" value="1"/>
</dbReference>
<dbReference type="SMART" id="SM00354">
    <property type="entry name" value="HTH_LACI"/>
    <property type="match status" value="1"/>
</dbReference>
<dbReference type="PROSITE" id="PS50932">
    <property type="entry name" value="HTH_LACI_2"/>
    <property type="match status" value="1"/>
</dbReference>
<keyword evidence="3" id="KW-0804">Transcription</keyword>
<dbReference type="InterPro" id="IPR046335">
    <property type="entry name" value="LacI/GalR-like_sensor"/>
</dbReference>
<reference evidence="5 6" key="1">
    <citation type="submission" date="2017-06" db="EMBL/GenBank/DDBJ databases">
        <authorList>
            <person name="Varghese N."/>
            <person name="Submissions S."/>
        </authorList>
    </citation>
    <scope>NUCLEOTIDE SEQUENCE [LARGE SCALE GENOMIC DNA]</scope>
    <source>
        <strain evidence="5 6">DSM 19840</strain>
    </source>
</reference>
<organism evidence="5 6">
    <name type="scientific">Maribacter sedimenticola</name>
    <dbReference type="NCBI Taxonomy" id="228956"/>
    <lineage>
        <taxon>Bacteria</taxon>
        <taxon>Pseudomonadati</taxon>
        <taxon>Bacteroidota</taxon>
        <taxon>Flavobacteriia</taxon>
        <taxon>Flavobacteriales</taxon>
        <taxon>Flavobacteriaceae</taxon>
        <taxon>Maribacter</taxon>
    </lineage>
</organism>
<name>A0ABY1SEY7_9FLAO</name>
<dbReference type="Pfam" id="PF00356">
    <property type="entry name" value="LacI"/>
    <property type="match status" value="1"/>
</dbReference>
<dbReference type="PANTHER" id="PTHR30146:SF109">
    <property type="entry name" value="HTH-TYPE TRANSCRIPTIONAL REGULATOR GALS"/>
    <property type="match status" value="1"/>
</dbReference>
<evidence type="ECO:0000313" key="6">
    <source>
        <dbReference type="Proteomes" id="UP000198337"/>
    </source>
</evidence>
<dbReference type="SUPFAM" id="SSF47413">
    <property type="entry name" value="lambda repressor-like DNA-binding domains"/>
    <property type="match status" value="1"/>
</dbReference>
<dbReference type="InterPro" id="IPR000843">
    <property type="entry name" value="HTH_LacI"/>
</dbReference>
<dbReference type="InterPro" id="IPR010982">
    <property type="entry name" value="Lambda_DNA-bd_dom_sf"/>
</dbReference>
<protein>
    <submittedName>
        <fullName evidence="5">Transcriptional regulator, LacI family</fullName>
    </submittedName>
</protein>
<keyword evidence="6" id="KW-1185">Reference proteome</keyword>